<dbReference type="Pfam" id="PF13714">
    <property type="entry name" value="PEP_mutase"/>
    <property type="match status" value="1"/>
</dbReference>
<dbReference type="SUPFAM" id="SSF51621">
    <property type="entry name" value="Phosphoenolpyruvate/pyruvate domain"/>
    <property type="match status" value="1"/>
</dbReference>
<dbReference type="PANTHER" id="PTHR42905:SF2">
    <property type="entry name" value="PHOSPHOENOLPYRUVATE CARBOXYLASE FAMILY PROTEIN"/>
    <property type="match status" value="1"/>
</dbReference>
<dbReference type="InterPro" id="IPR018523">
    <property type="entry name" value="Isocitrate_lyase_ph_CS"/>
</dbReference>
<protein>
    <recommendedName>
        <fullName evidence="5">Oxaloacetate acetylhydrolase</fullName>
    </recommendedName>
</protein>
<accession>A0A9N9KYQ9</accession>
<comment type="catalytic activity">
    <reaction evidence="1">
        <text>(2S,3R)-3-hydroxybutane-1,2,3-tricarboxylate = pyruvate + succinate</text>
        <dbReference type="Rhea" id="RHEA:16809"/>
        <dbReference type="ChEBI" id="CHEBI:15361"/>
        <dbReference type="ChEBI" id="CHEBI:30031"/>
        <dbReference type="ChEBI" id="CHEBI:57429"/>
        <dbReference type="EC" id="4.1.3.30"/>
    </reaction>
</comment>
<reference evidence="3" key="1">
    <citation type="submission" date="2021-07" db="EMBL/GenBank/DDBJ databases">
        <authorList>
            <person name="Durling M."/>
        </authorList>
    </citation>
    <scope>NUCLEOTIDE SEQUENCE</scope>
</reference>
<evidence type="ECO:0000313" key="4">
    <source>
        <dbReference type="Proteomes" id="UP000696280"/>
    </source>
</evidence>
<dbReference type="GO" id="GO:0046421">
    <property type="term" value="F:methylisocitrate lyase activity"/>
    <property type="evidence" value="ECO:0007669"/>
    <property type="project" value="UniProtKB-EC"/>
</dbReference>
<evidence type="ECO:0008006" key="5">
    <source>
        <dbReference type="Google" id="ProtNLM"/>
    </source>
</evidence>
<dbReference type="OrthoDB" id="1923844at2759"/>
<dbReference type="AlphaFoldDB" id="A0A9N9KYQ9"/>
<evidence type="ECO:0000256" key="1">
    <source>
        <dbReference type="ARBA" id="ARBA00001050"/>
    </source>
</evidence>
<name>A0A9N9KYQ9_9HELO</name>
<keyword evidence="4" id="KW-1185">Reference proteome</keyword>
<dbReference type="PANTHER" id="PTHR42905">
    <property type="entry name" value="PHOSPHOENOLPYRUVATE CARBOXYLASE"/>
    <property type="match status" value="1"/>
</dbReference>
<evidence type="ECO:0000256" key="2">
    <source>
        <dbReference type="ARBA" id="ARBA00061405"/>
    </source>
</evidence>
<dbReference type="CDD" id="cd00377">
    <property type="entry name" value="ICL_PEPM"/>
    <property type="match status" value="1"/>
</dbReference>
<comment type="similarity">
    <text evidence="2">Belongs to the isocitrate lyase/PEP mutase superfamily.</text>
</comment>
<proteinExistence type="inferred from homology"/>
<sequence>METLTYAPQPLILDEVIPHSNPARTQFLELTTVKKLRNHEKLGLNIPMVETTEVTPKTVTIDVPAESDSILVSFNRVASPTAAVPKYISAATKLKKMVEETDELIVCPGVYDGLSARIALRVGFSAMYMTGAGTTASRLGQPDLGIAHLHDMKEHAEMIANLDPYGPPLIADMDTGYGGPIMVANSVKSYIRAGVAGFHIEDQVMNKRCGHLKGKKVVPEEEFYSRIRAAKSAKDAMNSDIVLIARTDALQMLGYDECVKRLKVARSLGADVGLLEGYTSKEMAAQAVKDLAPWPLLLNMVENGATPVITTAEAKEMGFRIMIFSFASIAPAYVAIQTTLQRLKTEGVVGTAKDLTPLKLFDMCGLKDSIVIDTEAGGLSFANGI</sequence>
<dbReference type="PROSITE" id="PS00161">
    <property type="entry name" value="ISOCITRATE_LYASE"/>
    <property type="match status" value="1"/>
</dbReference>
<dbReference type="Proteomes" id="UP000696280">
    <property type="component" value="Unassembled WGS sequence"/>
</dbReference>
<comment type="caution">
    <text evidence="3">The sequence shown here is derived from an EMBL/GenBank/DDBJ whole genome shotgun (WGS) entry which is preliminary data.</text>
</comment>
<organism evidence="3 4">
    <name type="scientific">Hymenoscyphus fraxineus</name>
    <dbReference type="NCBI Taxonomy" id="746836"/>
    <lineage>
        <taxon>Eukaryota</taxon>
        <taxon>Fungi</taxon>
        <taxon>Dikarya</taxon>
        <taxon>Ascomycota</taxon>
        <taxon>Pezizomycotina</taxon>
        <taxon>Leotiomycetes</taxon>
        <taxon>Helotiales</taxon>
        <taxon>Helotiaceae</taxon>
        <taxon>Hymenoscyphus</taxon>
    </lineage>
</organism>
<dbReference type="InterPro" id="IPR015813">
    <property type="entry name" value="Pyrv/PenolPyrv_kinase-like_dom"/>
</dbReference>
<dbReference type="InterPro" id="IPR039556">
    <property type="entry name" value="ICL/PEPM"/>
</dbReference>
<evidence type="ECO:0000313" key="3">
    <source>
        <dbReference type="EMBL" id="CAG8956456.1"/>
    </source>
</evidence>
<dbReference type="EMBL" id="CAJVRL010000070">
    <property type="protein sequence ID" value="CAG8956456.1"/>
    <property type="molecule type" value="Genomic_DNA"/>
</dbReference>
<dbReference type="InterPro" id="IPR040442">
    <property type="entry name" value="Pyrv_kinase-like_dom_sf"/>
</dbReference>
<dbReference type="FunFam" id="3.20.20.60:FF:000009">
    <property type="entry name" value="2-methylisocitrate lyase"/>
    <property type="match status" value="1"/>
</dbReference>
<dbReference type="Gene3D" id="3.20.20.60">
    <property type="entry name" value="Phosphoenolpyruvate-binding domains"/>
    <property type="match status" value="1"/>
</dbReference>
<gene>
    <name evidence="3" type="ORF">HYFRA_00003841</name>
</gene>